<feature type="repeat" description="WD" evidence="5">
    <location>
        <begin position="217"/>
        <end position="258"/>
    </location>
</feature>
<dbReference type="GO" id="GO:0043596">
    <property type="term" value="C:nuclear replication fork"/>
    <property type="evidence" value="ECO:0007669"/>
    <property type="project" value="TreeGrafter"/>
</dbReference>
<dbReference type="PROSITE" id="PS50082">
    <property type="entry name" value="WD_REPEATS_2"/>
    <property type="match status" value="2"/>
</dbReference>
<feature type="region of interest" description="Disordered" evidence="6">
    <location>
        <begin position="371"/>
        <end position="396"/>
    </location>
</feature>
<name>A0A9W7XWV0_9FUNG</name>
<dbReference type="PROSITE" id="PS00678">
    <property type="entry name" value="WD_REPEATS_1"/>
    <property type="match status" value="2"/>
</dbReference>
<dbReference type="InterPro" id="IPR057646">
    <property type="entry name" value="WD40_WDHD1_1st"/>
</dbReference>
<feature type="region of interest" description="Disordered" evidence="6">
    <location>
        <begin position="907"/>
        <end position="991"/>
    </location>
</feature>
<dbReference type="PANTHER" id="PTHR19932">
    <property type="entry name" value="WD REPEAT AND HMG-BOX DNA BINDING PROTEIN"/>
    <property type="match status" value="1"/>
</dbReference>
<dbReference type="Pfam" id="PF12341">
    <property type="entry name" value="Mcl1_mid"/>
    <property type="match status" value="1"/>
</dbReference>
<feature type="non-terminal residue" evidence="10">
    <location>
        <position position="1"/>
    </location>
</feature>
<dbReference type="GO" id="GO:0006261">
    <property type="term" value="P:DNA-templated DNA replication"/>
    <property type="evidence" value="ECO:0007669"/>
    <property type="project" value="TreeGrafter"/>
</dbReference>
<dbReference type="GO" id="GO:0006281">
    <property type="term" value="P:DNA repair"/>
    <property type="evidence" value="ECO:0007669"/>
    <property type="project" value="TreeGrafter"/>
</dbReference>
<dbReference type="PROSITE" id="PS50294">
    <property type="entry name" value="WD_REPEATS_REGION"/>
    <property type="match status" value="2"/>
</dbReference>
<feature type="region of interest" description="Disordered" evidence="6">
    <location>
        <begin position="866"/>
        <end position="893"/>
    </location>
</feature>
<evidence type="ECO:0000256" key="6">
    <source>
        <dbReference type="SAM" id="MobiDB-lite"/>
    </source>
</evidence>
<dbReference type="Proteomes" id="UP001149813">
    <property type="component" value="Unassembled WGS sequence"/>
</dbReference>
<dbReference type="GO" id="GO:0000278">
    <property type="term" value="P:mitotic cell cycle"/>
    <property type="evidence" value="ECO:0007669"/>
    <property type="project" value="TreeGrafter"/>
</dbReference>
<dbReference type="InterPro" id="IPR048591">
    <property type="entry name" value="WDHD1/CFT4_hel"/>
</dbReference>
<feature type="compositionally biased region" description="Acidic residues" evidence="6">
    <location>
        <begin position="797"/>
        <end position="806"/>
    </location>
</feature>
<dbReference type="InterPro" id="IPR015943">
    <property type="entry name" value="WD40/YVTN_repeat-like_dom_sf"/>
</dbReference>
<dbReference type="Gene3D" id="2.130.10.10">
    <property type="entry name" value="YVTN repeat-like/Quinoprotein amine dehydrogenase"/>
    <property type="match status" value="2"/>
</dbReference>
<evidence type="ECO:0000256" key="1">
    <source>
        <dbReference type="ARBA" id="ARBA00004123"/>
    </source>
</evidence>
<keyword evidence="4" id="KW-0539">Nucleus</keyword>
<evidence type="ECO:0000313" key="11">
    <source>
        <dbReference type="Proteomes" id="UP001149813"/>
    </source>
</evidence>
<evidence type="ECO:0000313" key="10">
    <source>
        <dbReference type="EMBL" id="KAJ1719852.1"/>
    </source>
</evidence>
<dbReference type="InterPro" id="IPR036322">
    <property type="entry name" value="WD40_repeat_dom_sf"/>
</dbReference>
<evidence type="ECO:0000256" key="5">
    <source>
        <dbReference type="PROSITE-ProRule" id="PRU00221"/>
    </source>
</evidence>
<gene>
    <name evidence="10" type="primary">mcl1</name>
    <name evidence="10" type="ORF">LPJ53_005446</name>
</gene>
<evidence type="ECO:0000259" key="7">
    <source>
        <dbReference type="Pfam" id="PF12341"/>
    </source>
</evidence>
<organism evidence="10 11">
    <name type="scientific">Coemansia erecta</name>
    <dbReference type="NCBI Taxonomy" id="147472"/>
    <lineage>
        <taxon>Eukaryota</taxon>
        <taxon>Fungi</taxon>
        <taxon>Fungi incertae sedis</taxon>
        <taxon>Zoopagomycota</taxon>
        <taxon>Kickxellomycotina</taxon>
        <taxon>Kickxellomycetes</taxon>
        <taxon>Kickxellales</taxon>
        <taxon>Kickxellaceae</taxon>
        <taxon>Coemansia</taxon>
    </lineage>
</organism>
<evidence type="ECO:0000259" key="8">
    <source>
        <dbReference type="Pfam" id="PF20946"/>
    </source>
</evidence>
<feature type="region of interest" description="Disordered" evidence="6">
    <location>
        <begin position="791"/>
        <end position="845"/>
    </location>
</feature>
<dbReference type="InterPro" id="IPR022100">
    <property type="entry name" value="WDHD1/CFT4_beta-prop_2nd"/>
</dbReference>
<keyword evidence="2 5" id="KW-0853">WD repeat</keyword>
<dbReference type="Pfam" id="PF20946">
    <property type="entry name" value="Ctf4_C"/>
    <property type="match status" value="1"/>
</dbReference>
<dbReference type="PANTHER" id="PTHR19932:SF10">
    <property type="entry name" value="WD REPEAT AND HMG-BOX DNA-BINDING PROTEIN 1"/>
    <property type="match status" value="1"/>
</dbReference>
<feature type="domain" description="WDHD1 first WD40" evidence="9">
    <location>
        <begin position="1"/>
        <end position="287"/>
    </location>
</feature>
<dbReference type="OrthoDB" id="427368at2759"/>
<proteinExistence type="predicted"/>
<evidence type="ECO:0000256" key="2">
    <source>
        <dbReference type="ARBA" id="ARBA00022574"/>
    </source>
</evidence>
<dbReference type="GO" id="GO:0003682">
    <property type="term" value="F:chromatin binding"/>
    <property type="evidence" value="ECO:0007669"/>
    <property type="project" value="TreeGrafter"/>
</dbReference>
<evidence type="ECO:0000259" key="9">
    <source>
        <dbReference type="Pfam" id="PF24817"/>
    </source>
</evidence>
<protein>
    <submittedName>
        <fullName evidence="10">DNA polymerase alpha accessory factor Mcl1</fullName>
    </submittedName>
</protein>
<evidence type="ECO:0000256" key="3">
    <source>
        <dbReference type="ARBA" id="ARBA00022737"/>
    </source>
</evidence>
<dbReference type="InterPro" id="IPR019775">
    <property type="entry name" value="WD40_repeat_CS"/>
</dbReference>
<keyword evidence="11" id="KW-1185">Reference proteome</keyword>
<dbReference type="Pfam" id="PF24817">
    <property type="entry name" value="WD40_WDHD1_1st"/>
    <property type="match status" value="1"/>
</dbReference>
<feature type="compositionally biased region" description="Low complexity" evidence="6">
    <location>
        <begin position="834"/>
        <end position="845"/>
    </location>
</feature>
<accession>A0A9W7XWV0</accession>
<dbReference type="EMBL" id="JANBOJ010000330">
    <property type="protein sequence ID" value="KAJ1719852.1"/>
    <property type="molecule type" value="Genomic_DNA"/>
</dbReference>
<dbReference type="SUPFAM" id="SSF50978">
    <property type="entry name" value="WD40 repeat-like"/>
    <property type="match status" value="1"/>
</dbReference>
<evidence type="ECO:0000256" key="4">
    <source>
        <dbReference type="ARBA" id="ARBA00023242"/>
    </source>
</evidence>
<keyword evidence="3" id="KW-0677">Repeat</keyword>
<comment type="subcellular location">
    <subcellularLocation>
        <location evidence="1">Nucleus</location>
    </subcellularLocation>
</comment>
<dbReference type="SMART" id="SM00320">
    <property type="entry name" value="WD40"/>
    <property type="match status" value="6"/>
</dbReference>
<feature type="domain" description="WDHD1/CFT4 second beta-propeller" evidence="7">
    <location>
        <begin position="392"/>
        <end position="682"/>
    </location>
</feature>
<dbReference type="AlphaFoldDB" id="A0A9W7XWV0"/>
<feature type="domain" description="WDHD1/CFT4 helical bundle" evidence="8">
    <location>
        <begin position="690"/>
        <end position="792"/>
    </location>
</feature>
<comment type="caution">
    <text evidence="10">The sequence shown here is derived from an EMBL/GenBank/DDBJ whole genome shotgun (WGS) entry which is preliminary data.</text>
</comment>
<feature type="repeat" description="WD" evidence="5">
    <location>
        <begin position="123"/>
        <end position="157"/>
    </location>
</feature>
<sequence>GYTPLAFSADGALIITGGTDSLIRVFRSSQSERDKEALTLEHHSDAVVAVAASRSKIVTGDEEGVVLSFDVHDGVHASGTVLRMEMAARDVSISASERLVAVASDDGAVRMVSLVDMGVQHVLEGHRSAVSSAALAPDASFVAAVGCDGTARVWDVRGEATCVQVLRKLAYTCEPGVALQQTKARWSPDGSAFAVAGEGHAVRVVARNSWAVSGELGGEHSAMVTCVAWSGSGRYVASVALDGVVAVWDVQARRAVATRRTGDKLCQVAWNPRANMLAFTDTAGALRVWDGPVPAGQGYAPVFVEAQAAAAAETESEAQVDAAADALMSDLFAGDSMANEDDDSGEPAAFDSGDELADAGEALDDFVVDDDGGGYAERPAAPPRAAPVATRSFQPGATPWAGDRRYLALNMVGSVVSIAQDAAHNTVEITFFDKSAHRDMHFADSFRFALAALCDAGCLLATTTRALANDGSLRGAADSDDASVVAFRAFAPWAAASDWTLPLPPNEHPRCLAVSPAGAAVVTSRGMLRLLTCGGVQRHVESLADRVVTCVAHGDLLLLLLARGAADPGDLEYVLMRMDGGTRLASGTCPLTPASTAAWAGFSEEGHPAVCDSRGVVRLLHRYWAPRQACWVPVLDTRARRAAVWPVALSARHLLAVTCRGASRYPPVPTPILDELPLAVPLLQPDAAASQLEARALEAAVFHEQLAAEAERTAGEYPGGRTAEARDRLEHDKLLLRLVQLACKADRPQRAVDLAAMITSEPSFDACVKIAVHEKQSQLAERLMRLKEARFSHHGDDDEDEDDQDLDSDRDRDQDQASDVEMASDDQRPPPAARRPAATYGSRRAAAGPAAGSAAEAAPAAAAAASAFARPPQPPTTARPFNPFGVVSPSKSMEIKRSHSFFDAADAHSNALSREPSASPADGHVLPPAKRLNPQAADAADAAGAGDAPRKISRTAGAAQSKLTAFAFKRQPPQQAPPPEACSDGPSSDAP</sequence>
<reference evidence="10" key="1">
    <citation type="submission" date="2022-07" db="EMBL/GenBank/DDBJ databases">
        <title>Phylogenomic reconstructions and comparative analyses of Kickxellomycotina fungi.</title>
        <authorList>
            <person name="Reynolds N.K."/>
            <person name="Stajich J.E."/>
            <person name="Barry K."/>
            <person name="Grigoriev I.V."/>
            <person name="Crous P."/>
            <person name="Smith M.E."/>
        </authorList>
    </citation>
    <scope>NUCLEOTIDE SEQUENCE</scope>
    <source>
        <strain evidence="10">NBRC 32514</strain>
    </source>
</reference>
<dbReference type="InterPro" id="IPR001680">
    <property type="entry name" value="WD40_rpt"/>
</dbReference>
<feature type="compositionally biased region" description="Low complexity" evidence="6">
    <location>
        <begin position="936"/>
        <end position="947"/>
    </location>
</feature>